<evidence type="ECO:0000256" key="1">
    <source>
        <dbReference type="SAM" id="MobiDB-lite"/>
    </source>
</evidence>
<proteinExistence type="predicted"/>
<gene>
    <name evidence="2" type="ORF">GVO57_02365</name>
</gene>
<dbReference type="KEGG" id="schy:GVO57_02365"/>
<feature type="region of interest" description="Disordered" evidence="1">
    <location>
        <begin position="66"/>
        <end position="104"/>
    </location>
</feature>
<dbReference type="EMBL" id="CP047895">
    <property type="protein sequence ID" value="QHL89878.1"/>
    <property type="molecule type" value="Genomic_DNA"/>
</dbReference>
<name>A0A7Z2S514_9SPHN</name>
<organism evidence="2 3">
    <name type="scientific">Sphingomonas changnyeongensis</name>
    <dbReference type="NCBI Taxonomy" id="2698679"/>
    <lineage>
        <taxon>Bacteria</taxon>
        <taxon>Pseudomonadati</taxon>
        <taxon>Pseudomonadota</taxon>
        <taxon>Alphaproteobacteria</taxon>
        <taxon>Sphingomonadales</taxon>
        <taxon>Sphingomonadaceae</taxon>
        <taxon>Sphingomonas</taxon>
    </lineage>
</organism>
<keyword evidence="3" id="KW-1185">Reference proteome</keyword>
<dbReference type="RefSeq" id="WP_160591522.1">
    <property type="nucleotide sequence ID" value="NZ_CP047895.1"/>
</dbReference>
<dbReference type="Proteomes" id="UP000464468">
    <property type="component" value="Chromosome"/>
</dbReference>
<sequence length="104" mass="11336">MILDLDKSSKALNSLKTSAGEKNLDGLHAALKTFRAGLGTELNDAEFRYVMQTLFNEQVVTVPAEEARKAPRPLCSAMASPSARSSDGQPQRRRNSPFLDTDPS</sequence>
<accession>A0A7Z2S514</accession>
<protein>
    <submittedName>
        <fullName evidence="2">Uncharacterized protein</fullName>
    </submittedName>
</protein>
<evidence type="ECO:0000313" key="3">
    <source>
        <dbReference type="Proteomes" id="UP000464468"/>
    </source>
</evidence>
<dbReference type="AlphaFoldDB" id="A0A7Z2S514"/>
<reference evidence="2 3" key="1">
    <citation type="submission" date="2020-01" db="EMBL/GenBank/DDBJ databases">
        <title>Sphingomonas sp. C33 whole genome sequece.</title>
        <authorList>
            <person name="Park C."/>
        </authorList>
    </citation>
    <scope>NUCLEOTIDE SEQUENCE [LARGE SCALE GENOMIC DNA]</scope>
    <source>
        <strain evidence="2 3">C33</strain>
    </source>
</reference>
<evidence type="ECO:0000313" key="2">
    <source>
        <dbReference type="EMBL" id="QHL89878.1"/>
    </source>
</evidence>